<dbReference type="AlphaFoldDB" id="A0A382GNF0"/>
<evidence type="ECO:0000313" key="1">
    <source>
        <dbReference type="EMBL" id="SVB76680.1"/>
    </source>
</evidence>
<accession>A0A382GNF0</accession>
<name>A0A382GNF0_9ZZZZ</name>
<sequence>MLVESQPALDHFDLHIIIRLILHV</sequence>
<organism evidence="1">
    <name type="scientific">marine metagenome</name>
    <dbReference type="NCBI Taxonomy" id="408172"/>
    <lineage>
        <taxon>unclassified sequences</taxon>
        <taxon>metagenomes</taxon>
        <taxon>ecological metagenomes</taxon>
    </lineage>
</organism>
<reference evidence="1" key="1">
    <citation type="submission" date="2018-05" db="EMBL/GenBank/DDBJ databases">
        <authorList>
            <person name="Lanie J.A."/>
            <person name="Ng W.-L."/>
            <person name="Kazmierczak K.M."/>
            <person name="Andrzejewski T.M."/>
            <person name="Davidsen T.M."/>
            <person name="Wayne K.J."/>
            <person name="Tettelin H."/>
            <person name="Glass J.I."/>
            <person name="Rusch D."/>
            <person name="Podicherti R."/>
            <person name="Tsui H.-C.T."/>
            <person name="Winkler M.E."/>
        </authorList>
    </citation>
    <scope>NUCLEOTIDE SEQUENCE</scope>
</reference>
<protein>
    <submittedName>
        <fullName evidence="1">Uncharacterized protein</fullName>
    </submittedName>
</protein>
<feature type="non-terminal residue" evidence="1">
    <location>
        <position position="24"/>
    </location>
</feature>
<proteinExistence type="predicted"/>
<dbReference type="EMBL" id="UINC01056531">
    <property type="protein sequence ID" value="SVB76680.1"/>
    <property type="molecule type" value="Genomic_DNA"/>
</dbReference>
<gene>
    <name evidence="1" type="ORF">METZ01_LOCUS229534</name>
</gene>